<gene>
    <name evidence="3" type="ORF">ELE36_00515</name>
</gene>
<dbReference type="InterPro" id="IPR013783">
    <property type="entry name" value="Ig-like_fold"/>
</dbReference>
<dbReference type="Pfam" id="PF01345">
    <property type="entry name" value="DUF11"/>
    <property type="match status" value="1"/>
</dbReference>
<dbReference type="InterPro" id="IPR001434">
    <property type="entry name" value="OmcB-like_DUF11"/>
</dbReference>
<dbReference type="SUPFAM" id="SSF110296">
    <property type="entry name" value="Oligoxyloglucan reducing end-specific cellobiohydrolase"/>
    <property type="match status" value="2"/>
</dbReference>
<dbReference type="KEGG" id="xbc:ELE36_00515"/>
<proteinExistence type="predicted"/>
<keyword evidence="1" id="KW-0732">Signal</keyword>
<dbReference type="Proteomes" id="UP000291562">
    <property type="component" value="Chromosome"/>
</dbReference>
<keyword evidence="4" id="KW-1185">Reference proteome</keyword>
<evidence type="ECO:0000259" key="2">
    <source>
        <dbReference type="Pfam" id="PF01345"/>
    </source>
</evidence>
<feature type="domain" description="DUF11" evidence="2">
    <location>
        <begin position="886"/>
        <end position="997"/>
    </location>
</feature>
<evidence type="ECO:0000313" key="3">
    <source>
        <dbReference type="EMBL" id="QBB68980.1"/>
    </source>
</evidence>
<evidence type="ECO:0000256" key="1">
    <source>
        <dbReference type="SAM" id="SignalP"/>
    </source>
</evidence>
<reference evidence="3 4" key="1">
    <citation type="submission" date="2019-01" db="EMBL/GenBank/DDBJ databases">
        <title>Pseudolysobacter antarctica gen. nov., sp. nov., isolated from Fildes Peninsula, Antarctica.</title>
        <authorList>
            <person name="Wei Z."/>
            <person name="Peng F."/>
        </authorList>
    </citation>
    <scope>NUCLEOTIDE SEQUENCE [LARGE SCALE GENOMIC DNA]</scope>
    <source>
        <strain evidence="3 4">AQ6-296</strain>
    </source>
</reference>
<dbReference type="EMBL" id="CP035704">
    <property type="protein sequence ID" value="QBB68980.1"/>
    <property type="molecule type" value="Genomic_DNA"/>
</dbReference>
<protein>
    <submittedName>
        <fullName evidence="3">DUF11 domain-containing protein</fullName>
    </submittedName>
</protein>
<dbReference type="InterPro" id="IPR015943">
    <property type="entry name" value="WD40/YVTN_repeat-like_dom_sf"/>
</dbReference>
<sequence length="1014" mass="105439">MIKRIFVRSGMLLALASVLLLLNACQTSGTRSNARWAEHEEEERGPPDGDYWAMRVAYPTGHFEPQWLKEAAKQDALIASAVPAGSKSYRRSALSPMTLTPNQFTPIGPQPLNDNGFGFGHVSGRANVLAVDPVQTSVAYAGSDGGGVWKTTNCCSAATTWTVKTDIPQLATIAVDDISIDPNNHMVVYAATGDLNYGSFSFGAAGILKSVDQGETWVELGADVFTPFYGPSAGGFPQYQAVSKVVIDPNNSNNLIAGTKTGVFFSYDAGSNWSGPCYTNTFNTQRQDTTGLLAVNNTGSTTVYAAVGTRGNPTPVQPDLVNNGANGVYQTSMPTSGCPSSWTLSNVGWPTGTGNGVANTSRGRIELAVAPTDHQTLYAMVSNVATNGVLGVWKTNNGGVSWTAAATSAGFGGCDTPGTQMWYDAGLTVDPNNANTVFMSGVDVFRSTNGGTSFTNLTCGYQGGNAGTITHVDQHARAFVGTDSSKLLIGSDGGVYYSSNANAATVANVAFTPINDSLNTIEIYSGDITGNFATAANPGATGGFQDNGSGSVQFAGTPSATVWQSTNGGDGMFSRIEPVLGQRWYTSVYYGAIAISKTGPFGTMTTAYGAWGQGSPTTTDRKGFLMPFDLYRYGDTSVAGSGCDTTSGCSHLIAGTYRVWESLNGASSSTAASRWAAKTGDVTKNNLILGTDNRSYINQVHYSVSDVRVAMTASNDGNVEYIFGLGTAAAATSVNVTGGNVVLPNRPIQNVATDPNDPLIGYAAVGGFDQNTAATPGHVFRVTCTTNCATFGWDNKTGNLPNIPVNAIIANPHLPSQIFVGTDWGLYFTNDITAASPVWQRFENLPHAMVWDLVIDRGFTTLAVFTRSRGAWVWPLPTAAIGGSADLEISISAASIVQAGKTLSYTTTLTNHGPDVASNVVVSNSTPAGLGFVGNSGDCSGVFPCSFASVASGASKIITTTLCVPSTYTGANPIITAASASSDVSDPATGNNSASANTALDLDAIFINGFEACP</sequence>
<dbReference type="RefSeq" id="WP_129831231.1">
    <property type="nucleotide sequence ID" value="NZ_CP035704.1"/>
</dbReference>
<dbReference type="OrthoDB" id="5711096at2"/>
<dbReference type="Gene3D" id="2.130.10.10">
    <property type="entry name" value="YVTN repeat-like/Quinoprotein amine dehydrogenase"/>
    <property type="match status" value="2"/>
</dbReference>
<dbReference type="InterPro" id="IPR047589">
    <property type="entry name" value="DUF11_rpt"/>
</dbReference>
<organism evidence="3 4">
    <name type="scientific">Pseudolysobacter antarcticus</name>
    <dbReference type="NCBI Taxonomy" id="2511995"/>
    <lineage>
        <taxon>Bacteria</taxon>
        <taxon>Pseudomonadati</taxon>
        <taxon>Pseudomonadota</taxon>
        <taxon>Gammaproteobacteria</taxon>
        <taxon>Lysobacterales</taxon>
        <taxon>Rhodanobacteraceae</taxon>
        <taxon>Pseudolysobacter</taxon>
    </lineage>
</organism>
<evidence type="ECO:0000313" key="4">
    <source>
        <dbReference type="Proteomes" id="UP000291562"/>
    </source>
</evidence>
<name>A0A411HER3_9GAMM</name>
<accession>A0A411HER3</accession>
<feature type="chain" id="PRO_5019432463" evidence="1">
    <location>
        <begin position="25"/>
        <end position="1014"/>
    </location>
</feature>
<dbReference type="AlphaFoldDB" id="A0A411HER3"/>
<dbReference type="NCBIfam" id="TIGR01451">
    <property type="entry name" value="B_ant_repeat"/>
    <property type="match status" value="1"/>
</dbReference>
<feature type="signal peptide" evidence="1">
    <location>
        <begin position="1"/>
        <end position="24"/>
    </location>
</feature>
<dbReference type="Gene3D" id="2.60.40.10">
    <property type="entry name" value="Immunoglobulins"/>
    <property type="match status" value="1"/>
</dbReference>